<reference evidence="1 2" key="1">
    <citation type="submission" date="2018-08" db="EMBL/GenBank/DDBJ databases">
        <title>Recombination of ecologically and evolutionarily significant loci maintains genetic cohesion in the Pseudomonas syringae species complex.</title>
        <authorList>
            <person name="Dillon M."/>
            <person name="Thakur S."/>
            <person name="Almeida R.N.D."/>
            <person name="Weir B.S."/>
            <person name="Guttman D.S."/>
        </authorList>
    </citation>
    <scope>NUCLEOTIDE SEQUENCE [LARGE SCALE GENOMIC DNA]</scope>
    <source>
        <strain evidence="1 2">ICMP 8670</strain>
    </source>
</reference>
<dbReference type="AlphaFoldDB" id="A0A3M4RH40"/>
<protein>
    <submittedName>
        <fullName evidence="1">Uncharacterized protein</fullName>
    </submittedName>
</protein>
<proteinExistence type="predicted"/>
<name>A0A3M4RH40_9PSED</name>
<organism evidence="1 2">
    <name type="scientific">Pseudomonas syringae pv. primulae</name>
    <dbReference type="NCBI Taxonomy" id="251707"/>
    <lineage>
        <taxon>Bacteria</taxon>
        <taxon>Pseudomonadati</taxon>
        <taxon>Pseudomonadota</taxon>
        <taxon>Gammaproteobacteria</taxon>
        <taxon>Pseudomonadales</taxon>
        <taxon>Pseudomonadaceae</taxon>
        <taxon>Pseudomonas</taxon>
    </lineage>
</organism>
<gene>
    <name evidence="1" type="ORF">ALP92_102099</name>
</gene>
<evidence type="ECO:0000313" key="1">
    <source>
        <dbReference type="EMBL" id="RMR02030.1"/>
    </source>
</evidence>
<dbReference type="Proteomes" id="UP000276615">
    <property type="component" value="Unassembled WGS sequence"/>
</dbReference>
<accession>A0A3M4RH40</accession>
<dbReference type="EMBL" id="RBRQ01000311">
    <property type="protein sequence ID" value="RMR02030.1"/>
    <property type="molecule type" value="Genomic_DNA"/>
</dbReference>
<evidence type="ECO:0000313" key="2">
    <source>
        <dbReference type="Proteomes" id="UP000276615"/>
    </source>
</evidence>
<sequence>MEGTHGWRRLAHKFHLCWAAIQRAGVYPIRPHVHSWEPYDTLLLVQRRPLVHRLSRSGVGSAAARCAEALRVAFARRVPGRSVVDHDSQAPGALSRGAVRLRCRAVGAIERCRDRRADA</sequence>
<comment type="caution">
    <text evidence="1">The sequence shown here is derived from an EMBL/GenBank/DDBJ whole genome shotgun (WGS) entry which is preliminary data.</text>
</comment>